<organism evidence="2 3">
    <name type="scientific">Bradyrhizobium xenonodulans</name>
    <dbReference type="NCBI Taxonomy" id="2736875"/>
    <lineage>
        <taxon>Bacteria</taxon>
        <taxon>Pseudomonadati</taxon>
        <taxon>Pseudomonadota</taxon>
        <taxon>Alphaproteobacteria</taxon>
        <taxon>Hyphomicrobiales</taxon>
        <taxon>Nitrobacteraceae</taxon>
        <taxon>Bradyrhizobium</taxon>
    </lineage>
</organism>
<feature type="region of interest" description="Disordered" evidence="1">
    <location>
        <begin position="39"/>
        <end position="67"/>
    </location>
</feature>
<evidence type="ECO:0000313" key="2">
    <source>
        <dbReference type="EMBL" id="WBL77281.1"/>
    </source>
</evidence>
<feature type="compositionally biased region" description="Gly residues" evidence="1">
    <location>
        <begin position="54"/>
        <end position="67"/>
    </location>
</feature>
<evidence type="ECO:0000256" key="1">
    <source>
        <dbReference type="SAM" id="MobiDB-lite"/>
    </source>
</evidence>
<sequence length="67" mass="7429">MRHRVRHSEYDEFIPNKAEPSIEAVRRFLPRIKEVVARFKKQIDPDPDDENDGGEGSGGGASGGPPI</sequence>
<reference evidence="2" key="1">
    <citation type="submission" date="2021-12" db="EMBL/GenBank/DDBJ databases">
        <title>Bradyrhizobium xenonodulans sp. nov.</title>
        <authorList>
            <person name="Claassens R."/>
            <person name="Venter S.N."/>
            <person name="Beukes C.W."/>
            <person name="Stepkowski T."/>
            <person name="Steenkamp E.T."/>
        </authorList>
    </citation>
    <scope>NUCLEOTIDE SEQUENCE</scope>
    <source>
        <strain evidence="2">14AB</strain>
    </source>
</reference>
<gene>
    <name evidence="2" type="ORF">I3J27_30325</name>
</gene>
<proteinExistence type="predicted"/>
<keyword evidence="3" id="KW-1185">Reference proteome</keyword>
<accession>A0ABY7MH73</accession>
<dbReference type="EMBL" id="CP089391">
    <property type="protein sequence ID" value="WBL77281.1"/>
    <property type="molecule type" value="Genomic_DNA"/>
</dbReference>
<dbReference type="Proteomes" id="UP001179614">
    <property type="component" value="Chromosome"/>
</dbReference>
<name>A0ABY7MH73_9BRAD</name>
<protein>
    <submittedName>
        <fullName evidence="2">Uncharacterized protein</fullName>
    </submittedName>
</protein>
<evidence type="ECO:0000313" key="3">
    <source>
        <dbReference type="Proteomes" id="UP001179614"/>
    </source>
</evidence>